<evidence type="ECO:0000256" key="5">
    <source>
        <dbReference type="ARBA" id="ARBA00022694"/>
    </source>
</evidence>
<evidence type="ECO:0000256" key="13">
    <source>
        <dbReference type="RuleBase" id="RU003785"/>
    </source>
</evidence>
<dbReference type="HAMAP" id="MF_00185">
    <property type="entry name" value="IPP_trans"/>
    <property type="match status" value="1"/>
</dbReference>
<comment type="subunit">
    <text evidence="10">Monomer.</text>
</comment>
<evidence type="ECO:0000256" key="2">
    <source>
        <dbReference type="ARBA" id="ARBA00003213"/>
    </source>
</evidence>
<dbReference type="Gene3D" id="1.10.20.140">
    <property type="match status" value="1"/>
</dbReference>
<evidence type="ECO:0000313" key="15">
    <source>
        <dbReference type="Proteomes" id="UP001497493"/>
    </source>
</evidence>
<dbReference type="Gene3D" id="3.40.50.300">
    <property type="entry name" value="P-loop containing nucleotide triphosphate hydrolases"/>
    <property type="match status" value="1"/>
</dbReference>
<dbReference type="EMBL" id="OZ026884">
    <property type="protein sequence ID" value="CAL1240532.1"/>
    <property type="molecule type" value="Genomic_DNA"/>
</dbReference>
<keyword evidence="4 10" id="KW-0808">Transferase</keyword>
<comment type="caution">
    <text evidence="10">Lacks conserved residue(s) required for the propagation of feature annotation.</text>
</comment>
<dbReference type="EC" id="2.5.1.75" evidence="10"/>
<dbReference type="RefSeq" id="WP_348757126.1">
    <property type="nucleotide sequence ID" value="NZ_OZ026884.1"/>
</dbReference>
<comment type="function">
    <text evidence="2 10 12">Catalyzes the transfer of a dimethylallyl group onto the adenine at position 37 in tRNAs that read codons beginning with uridine, leading to the formation of N6-(dimethylallyl)adenosine (i(6)A).</text>
</comment>
<evidence type="ECO:0000256" key="9">
    <source>
        <dbReference type="ARBA" id="ARBA00049563"/>
    </source>
</evidence>
<comment type="cofactor">
    <cofactor evidence="1 10">
        <name>Mg(2+)</name>
        <dbReference type="ChEBI" id="CHEBI:18420"/>
    </cofactor>
</comment>
<dbReference type="InterPro" id="IPR018022">
    <property type="entry name" value="IPT"/>
</dbReference>
<name>A0ABP1C9I5_9GAMM</name>
<feature type="site" description="Interaction with substrate tRNA" evidence="10">
    <location>
        <position position="105"/>
    </location>
</feature>
<comment type="catalytic activity">
    <reaction evidence="9 10 11">
        <text>adenosine(37) in tRNA + dimethylallyl diphosphate = N(6)-dimethylallyladenosine(37) in tRNA + diphosphate</text>
        <dbReference type="Rhea" id="RHEA:26482"/>
        <dbReference type="Rhea" id="RHEA-COMP:10162"/>
        <dbReference type="Rhea" id="RHEA-COMP:10375"/>
        <dbReference type="ChEBI" id="CHEBI:33019"/>
        <dbReference type="ChEBI" id="CHEBI:57623"/>
        <dbReference type="ChEBI" id="CHEBI:74411"/>
        <dbReference type="ChEBI" id="CHEBI:74415"/>
        <dbReference type="EC" id="2.5.1.75"/>
    </reaction>
</comment>
<evidence type="ECO:0000256" key="6">
    <source>
        <dbReference type="ARBA" id="ARBA00022741"/>
    </source>
</evidence>
<feature type="binding site" evidence="10">
    <location>
        <begin position="16"/>
        <end position="21"/>
    </location>
    <ligand>
        <name>substrate</name>
    </ligand>
</feature>
<evidence type="ECO:0000256" key="4">
    <source>
        <dbReference type="ARBA" id="ARBA00022679"/>
    </source>
</evidence>
<proteinExistence type="inferred from homology"/>
<dbReference type="Pfam" id="PF01715">
    <property type="entry name" value="IPPT"/>
    <property type="match status" value="1"/>
</dbReference>
<keyword evidence="8 10" id="KW-0460">Magnesium</keyword>
<dbReference type="GO" id="GO:0052381">
    <property type="term" value="F:tRNA dimethylallyltransferase activity"/>
    <property type="evidence" value="ECO:0007669"/>
    <property type="project" value="UniProtKB-EC"/>
</dbReference>
<dbReference type="NCBIfam" id="TIGR00174">
    <property type="entry name" value="miaA"/>
    <property type="match status" value="1"/>
</dbReference>
<dbReference type="InterPro" id="IPR027417">
    <property type="entry name" value="P-loop_NTPase"/>
</dbReference>
<keyword evidence="6 10" id="KW-0547">Nucleotide-binding</keyword>
<dbReference type="PANTHER" id="PTHR11088:SF60">
    <property type="entry name" value="TRNA DIMETHYLALLYLTRANSFERASE"/>
    <property type="match status" value="1"/>
</dbReference>
<dbReference type="SUPFAM" id="SSF52540">
    <property type="entry name" value="P-loop containing nucleoside triphosphate hydrolases"/>
    <property type="match status" value="2"/>
</dbReference>
<feature type="region of interest" description="Interaction with substrate tRNA" evidence="10">
    <location>
        <begin position="39"/>
        <end position="42"/>
    </location>
</feature>
<evidence type="ECO:0000256" key="3">
    <source>
        <dbReference type="ARBA" id="ARBA00005842"/>
    </source>
</evidence>
<keyword evidence="15" id="KW-1185">Reference proteome</keyword>
<evidence type="ECO:0000256" key="11">
    <source>
        <dbReference type="RuleBase" id="RU003783"/>
    </source>
</evidence>
<feature type="site" description="Interaction with substrate tRNA" evidence="10">
    <location>
        <position position="127"/>
    </location>
</feature>
<dbReference type="PANTHER" id="PTHR11088">
    <property type="entry name" value="TRNA DIMETHYLALLYLTRANSFERASE"/>
    <property type="match status" value="1"/>
</dbReference>
<reference evidence="14 15" key="1">
    <citation type="submission" date="2024-04" db="EMBL/GenBank/DDBJ databases">
        <authorList>
            <person name="Cremers G."/>
        </authorList>
    </citation>
    <scope>NUCLEOTIDE SEQUENCE [LARGE SCALE GENOMIC DNA]</scope>
    <source>
        <strain evidence="14">MeCH1-AG</strain>
    </source>
</reference>
<feature type="region of interest" description="Interaction with substrate tRNA" evidence="10">
    <location>
        <begin position="163"/>
        <end position="167"/>
    </location>
</feature>
<organism evidence="14 15">
    <name type="scientific">Candidatus Methylocalor cossyra</name>
    <dbReference type="NCBI Taxonomy" id="3108543"/>
    <lineage>
        <taxon>Bacteria</taxon>
        <taxon>Pseudomonadati</taxon>
        <taxon>Pseudomonadota</taxon>
        <taxon>Gammaproteobacteria</taxon>
        <taxon>Methylococcales</taxon>
        <taxon>Methylococcaceae</taxon>
        <taxon>Candidatus Methylocalor</taxon>
    </lineage>
</organism>
<keyword evidence="5 10" id="KW-0819">tRNA processing</keyword>
<gene>
    <name evidence="10 14" type="primary">miaA</name>
    <name evidence="14" type="ORF">MECH1_V1_1756</name>
</gene>
<feature type="binding site" evidence="10">
    <location>
        <begin position="14"/>
        <end position="21"/>
    </location>
    <ligand>
        <name>ATP</name>
        <dbReference type="ChEBI" id="CHEBI:30616"/>
    </ligand>
</feature>
<sequence length="314" mass="34972">MTHKPLPPALVVMGPTAAGKTQLAVQLAQRLDGEIISVDSAQVYRGLDIGTAKPGPDERQGIPHHLIDILDPAESYSTGRFRRDALALVQDIGSRGKLPILAGGTMLYFNALFHGLAELPAADPELRRQLQQEAAARGSAALYAELARVDPISAARIHPHDPQRILRALEVFRISGVPLSAWWAAAKAEPPPFPMVKLVIAPADRADLHQRIRRRFLDMIQRGLIEEVRALYQRGDLHAGLPAIRAVGYRQVWAYLAGAWDKETMIERGIAATRQFAKRQFTWLRREHTALRYCSEERDLLDRVLRAVAPRLGR</sequence>
<evidence type="ECO:0000256" key="10">
    <source>
        <dbReference type="HAMAP-Rule" id="MF_00185"/>
    </source>
</evidence>
<keyword evidence="7 10" id="KW-0067">ATP-binding</keyword>
<comment type="similarity">
    <text evidence="3 10 13">Belongs to the IPP transferase family.</text>
</comment>
<evidence type="ECO:0000256" key="7">
    <source>
        <dbReference type="ARBA" id="ARBA00022840"/>
    </source>
</evidence>
<dbReference type="Proteomes" id="UP001497493">
    <property type="component" value="Chromosome"/>
</dbReference>
<evidence type="ECO:0000256" key="12">
    <source>
        <dbReference type="RuleBase" id="RU003784"/>
    </source>
</evidence>
<evidence type="ECO:0000313" key="14">
    <source>
        <dbReference type="EMBL" id="CAL1240532.1"/>
    </source>
</evidence>
<evidence type="ECO:0000256" key="8">
    <source>
        <dbReference type="ARBA" id="ARBA00022842"/>
    </source>
</evidence>
<accession>A0ABP1C9I5</accession>
<dbReference type="InterPro" id="IPR039657">
    <property type="entry name" value="Dimethylallyltransferase"/>
</dbReference>
<protein>
    <recommendedName>
        <fullName evidence="10">tRNA dimethylallyltransferase</fullName>
        <ecNumber evidence="10">2.5.1.75</ecNumber>
    </recommendedName>
    <alternativeName>
        <fullName evidence="10">Dimethylallyl diphosphate:tRNA dimethylallyltransferase</fullName>
        <shortName evidence="10">DMAPP:tRNA dimethylallyltransferase</shortName>
        <shortName evidence="10">DMATase</shortName>
    </alternativeName>
    <alternativeName>
        <fullName evidence="10">Isopentenyl-diphosphate:tRNA isopentenyltransferase</fullName>
        <shortName evidence="10">IPP transferase</shortName>
        <shortName evidence="10">IPPT</shortName>
        <shortName evidence="10">IPTase</shortName>
    </alternativeName>
</protein>
<evidence type="ECO:0000256" key="1">
    <source>
        <dbReference type="ARBA" id="ARBA00001946"/>
    </source>
</evidence>